<gene>
    <name evidence="1" type="ORF">N4264_09575</name>
</gene>
<proteinExistence type="predicted"/>
<dbReference type="Proteomes" id="UP001064632">
    <property type="component" value="Chromosome"/>
</dbReference>
<dbReference type="InterPro" id="IPR021829">
    <property type="entry name" value="DUF3419"/>
</dbReference>
<organism evidence="1 2">
    <name type="scientific">Tahibacter amnicola</name>
    <dbReference type="NCBI Taxonomy" id="2976241"/>
    <lineage>
        <taxon>Bacteria</taxon>
        <taxon>Pseudomonadati</taxon>
        <taxon>Pseudomonadota</taxon>
        <taxon>Gammaproteobacteria</taxon>
        <taxon>Lysobacterales</taxon>
        <taxon>Rhodanobacteraceae</taxon>
        <taxon>Tahibacter</taxon>
    </lineage>
</organism>
<dbReference type="RefSeq" id="WP_261696807.1">
    <property type="nucleotide sequence ID" value="NZ_CP104694.1"/>
</dbReference>
<reference evidence="1" key="1">
    <citation type="submission" date="2022-09" db="EMBL/GenBank/DDBJ databases">
        <title>Tahibacter sp. nov., isolated from a fresh water.</title>
        <authorList>
            <person name="Baek J.H."/>
            <person name="Lee J.K."/>
            <person name="Kim J.M."/>
            <person name="Jeon C.O."/>
        </authorList>
    </citation>
    <scope>NUCLEOTIDE SEQUENCE</scope>
    <source>
        <strain evidence="1">W38</strain>
    </source>
</reference>
<protein>
    <submittedName>
        <fullName evidence="1">BtaA family protein</fullName>
    </submittedName>
</protein>
<keyword evidence="2" id="KW-1185">Reference proteome</keyword>
<evidence type="ECO:0000313" key="1">
    <source>
        <dbReference type="EMBL" id="UXI69855.1"/>
    </source>
</evidence>
<sequence length="397" mass="46149">MTVPSLRDRIDHRVFNAIYSRNLVYNTCWEDPAVDRRALALGPTDTLLVITSAGCNALDYALDNPRRIFAVDANPRQTALLDLKIAAIRQLGFDDFFRLFGEGCHPHFKAIYFDTLRAELQGFSRQWWDRRWHWFAGRRTTFYFHGLSGIVARACRAYFHARPALRRGLAALFEARDIAEQRDIYDERVAPLMWNRHVNWALSRQLVMSFLGVPYPQRKLVETQHAGGIAGFVREAVQYVFRQLPVADNYFWRVYVTGQYRRDCCPEYLKPQGFEQLKQHGIDRIQTHTTTVTRFLQRCEEPISRFVLLDHMDWMSSYYPEALVEEWEAIVHRATPRARILLRSAQARPAYLDAIRVGEHAAPLREQLHFRDALASQLHAADRVHTYAGFVIADVPA</sequence>
<accession>A0ABY6BJ33</accession>
<dbReference type="EMBL" id="CP104694">
    <property type="protein sequence ID" value="UXI69855.1"/>
    <property type="molecule type" value="Genomic_DNA"/>
</dbReference>
<evidence type="ECO:0000313" key="2">
    <source>
        <dbReference type="Proteomes" id="UP001064632"/>
    </source>
</evidence>
<name>A0ABY6BJ33_9GAMM</name>
<dbReference type="PANTHER" id="PTHR47473">
    <property type="entry name" value="BTA1P"/>
    <property type="match status" value="1"/>
</dbReference>
<dbReference type="Pfam" id="PF11899">
    <property type="entry name" value="DUF3419"/>
    <property type="match status" value="1"/>
</dbReference>
<dbReference type="PANTHER" id="PTHR47473:SF1">
    <property type="entry name" value="METHYLTRANSFERASE DOMAIN-CONTAINING PROTEIN"/>
    <property type="match status" value="1"/>
</dbReference>